<organism evidence="4 5">
    <name type="scientific">Stentor coeruleus</name>
    <dbReference type="NCBI Taxonomy" id="5963"/>
    <lineage>
        <taxon>Eukaryota</taxon>
        <taxon>Sar</taxon>
        <taxon>Alveolata</taxon>
        <taxon>Ciliophora</taxon>
        <taxon>Postciliodesmatophora</taxon>
        <taxon>Heterotrichea</taxon>
        <taxon>Heterotrichida</taxon>
        <taxon>Stentoridae</taxon>
        <taxon>Stentor</taxon>
    </lineage>
</organism>
<dbReference type="Proteomes" id="UP000187209">
    <property type="component" value="Unassembled WGS sequence"/>
</dbReference>
<comment type="similarity">
    <text evidence="2">Belongs to the class I-like SAM-binding methyltransferase superfamily. Erg6/SMT family.</text>
</comment>
<proteinExistence type="inferred from homology"/>
<evidence type="ECO:0000256" key="2">
    <source>
        <dbReference type="ARBA" id="ARBA00038188"/>
    </source>
</evidence>
<dbReference type="Gene3D" id="3.40.50.150">
    <property type="entry name" value="Vaccinia Virus protein VP39"/>
    <property type="match status" value="1"/>
</dbReference>
<name>A0A1R2AUY0_9CILI</name>
<dbReference type="CDD" id="cd02440">
    <property type="entry name" value="AdoMet_MTases"/>
    <property type="match status" value="1"/>
</dbReference>
<dbReference type="EMBL" id="MPUH01001350">
    <property type="protein sequence ID" value="OMJ68318.1"/>
    <property type="molecule type" value="Genomic_DNA"/>
</dbReference>
<dbReference type="InterPro" id="IPR029063">
    <property type="entry name" value="SAM-dependent_MTases_sf"/>
</dbReference>
<gene>
    <name evidence="4" type="ORF">SteCoe_34269</name>
</gene>
<evidence type="ECO:0000313" key="4">
    <source>
        <dbReference type="EMBL" id="OMJ68318.1"/>
    </source>
</evidence>
<dbReference type="PANTHER" id="PTHR44068:SF1">
    <property type="entry name" value="HYPOTHETICAL LOC100005854"/>
    <property type="match status" value="1"/>
</dbReference>
<dbReference type="AlphaFoldDB" id="A0A1R2AUY0"/>
<dbReference type="InterPro" id="IPR041698">
    <property type="entry name" value="Methyltransf_25"/>
</dbReference>
<reference evidence="4 5" key="1">
    <citation type="submission" date="2016-11" db="EMBL/GenBank/DDBJ databases">
        <title>The macronuclear genome of Stentor coeruleus: a giant cell with tiny introns.</title>
        <authorList>
            <person name="Slabodnick M."/>
            <person name="Ruby J.G."/>
            <person name="Reiff S.B."/>
            <person name="Swart E.C."/>
            <person name="Gosai S."/>
            <person name="Prabakaran S."/>
            <person name="Witkowska E."/>
            <person name="Larue G.E."/>
            <person name="Fisher S."/>
            <person name="Freeman R.M."/>
            <person name="Gunawardena J."/>
            <person name="Chu W."/>
            <person name="Stover N.A."/>
            <person name="Gregory B.D."/>
            <person name="Nowacki M."/>
            <person name="Derisi J."/>
            <person name="Roy S.W."/>
            <person name="Marshall W.F."/>
            <person name="Sood P."/>
        </authorList>
    </citation>
    <scope>NUCLEOTIDE SEQUENCE [LARGE SCALE GENOMIC DNA]</scope>
    <source>
        <strain evidence="4">WM001</strain>
    </source>
</reference>
<evidence type="ECO:0000256" key="1">
    <source>
        <dbReference type="ARBA" id="ARBA00022679"/>
    </source>
</evidence>
<keyword evidence="1" id="KW-0808">Transferase</keyword>
<dbReference type="PANTHER" id="PTHR44068">
    <property type="entry name" value="ZGC:194242"/>
    <property type="match status" value="1"/>
</dbReference>
<dbReference type="GO" id="GO:0005783">
    <property type="term" value="C:endoplasmic reticulum"/>
    <property type="evidence" value="ECO:0007669"/>
    <property type="project" value="TreeGrafter"/>
</dbReference>
<dbReference type="SUPFAM" id="SSF53335">
    <property type="entry name" value="S-adenosyl-L-methionine-dependent methyltransferases"/>
    <property type="match status" value="1"/>
</dbReference>
<dbReference type="GO" id="GO:0003838">
    <property type="term" value="F:sterol 24-C-methyltransferase activity"/>
    <property type="evidence" value="ECO:0007669"/>
    <property type="project" value="TreeGrafter"/>
</dbReference>
<accession>A0A1R2AUY0</accession>
<protein>
    <recommendedName>
        <fullName evidence="3">Methyltransferase domain-containing protein</fullName>
    </recommendedName>
</protein>
<keyword evidence="5" id="KW-1185">Reference proteome</keyword>
<evidence type="ECO:0000313" key="5">
    <source>
        <dbReference type="Proteomes" id="UP000187209"/>
    </source>
</evidence>
<dbReference type="GO" id="GO:0016126">
    <property type="term" value="P:sterol biosynthetic process"/>
    <property type="evidence" value="ECO:0007669"/>
    <property type="project" value="TreeGrafter"/>
</dbReference>
<dbReference type="OrthoDB" id="8300214at2759"/>
<comment type="caution">
    <text evidence="4">The sequence shown here is derived from an EMBL/GenBank/DDBJ whole genome shotgun (WGS) entry which is preliminary data.</text>
</comment>
<sequence length="295" mass="33688">MSDWKTFSTYKEETIRQNLEKLKLLGRTLTLNDFSSIDLFHPGMHAGLDMLMSEYSLPKDGIALDIGCGIGGVSRYLASCGFTVKGVDINDSFLKIAQEITELVGLSDKITYHSLNLVNDEIPPASYTFANMICVLILISDISFFRDLYKYFQIDGAIYIEDYFLIRECITDEERKYVNDLGLTNIRTLESVVSTLQSYGYEVKVLEDISKIWSESIWDRAERIWNRKIADEIVDDLELYGYAIAAPKMLSFLSHYSIEELSNLFPHTLNAVGIKTVYENEKFVNCSRIAAFKRS</sequence>
<feature type="domain" description="Methyltransferase" evidence="3">
    <location>
        <begin position="64"/>
        <end position="140"/>
    </location>
</feature>
<dbReference type="InterPro" id="IPR050447">
    <property type="entry name" value="Erg6_SMT_methyltransf"/>
</dbReference>
<dbReference type="Pfam" id="PF13649">
    <property type="entry name" value="Methyltransf_25"/>
    <property type="match status" value="1"/>
</dbReference>
<evidence type="ECO:0000259" key="3">
    <source>
        <dbReference type="Pfam" id="PF13649"/>
    </source>
</evidence>